<dbReference type="GO" id="GO:0045259">
    <property type="term" value="C:proton-transporting ATP synthase complex"/>
    <property type="evidence" value="ECO:0007669"/>
    <property type="project" value="UniProtKB-KW"/>
</dbReference>
<evidence type="ECO:0000256" key="14">
    <source>
        <dbReference type="RuleBase" id="RU003848"/>
    </source>
</evidence>
<dbReference type="SUPFAM" id="SSF81573">
    <property type="entry name" value="F1F0 ATP synthase subunit B, membrane domain"/>
    <property type="match status" value="1"/>
</dbReference>
<name>A0A288QKS7_9LACO</name>
<feature type="transmembrane region" description="Helical" evidence="13">
    <location>
        <begin position="16"/>
        <end position="35"/>
    </location>
</feature>
<dbReference type="NCBIfam" id="TIGR01144">
    <property type="entry name" value="ATP_synt_b"/>
    <property type="match status" value="1"/>
</dbReference>
<evidence type="ECO:0000256" key="9">
    <source>
        <dbReference type="ARBA" id="ARBA00023136"/>
    </source>
</evidence>
<keyword evidence="2 13" id="KW-0813">Transport</keyword>
<comment type="subunit">
    <text evidence="13">F-type ATPases have 2 components, F(1) - the catalytic core - and F(0) - the membrane proton channel. F(1) has five subunits: alpha(3), beta(3), gamma(1), delta(1), epsilon(1). F(0) has three main subunits: a(1), b(2) and c(10-14). The alpha and beta chains form an alternating ring which encloses part of the gamma chain. F(1) is attached to F(0) by a central stalk formed by the gamma and epsilon chains, while a peripheral stalk is formed by the delta and b chains.</text>
</comment>
<dbReference type="HAMAP" id="MF_01398">
    <property type="entry name" value="ATP_synth_b_bprime"/>
    <property type="match status" value="1"/>
</dbReference>
<evidence type="ECO:0000256" key="13">
    <source>
        <dbReference type="HAMAP-Rule" id="MF_01398"/>
    </source>
</evidence>
<organism evidence="15 16">
    <name type="scientific">Weissella soli</name>
    <dbReference type="NCBI Taxonomy" id="155866"/>
    <lineage>
        <taxon>Bacteria</taxon>
        <taxon>Bacillati</taxon>
        <taxon>Bacillota</taxon>
        <taxon>Bacilli</taxon>
        <taxon>Lactobacillales</taxon>
        <taxon>Lactobacillaceae</taxon>
        <taxon>Weissella</taxon>
    </lineage>
</organism>
<protein>
    <recommendedName>
        <fullName evidence="13">ATP synthase subunit b</fullName>
    </recommendedName>
    <alternativeName>
        <fullName evidence="13">ATP synthase F(0) sector subunit b</fullName>
    </alternativeName>
    <alternativeName>
        <fullName evidence="13">ATPase subunit I</fullName>
    </alternativeName>
    <alternativeName>
        <fullName evidence="13">F-type ATPase subunit b</fullName>
        <shortName evidence="13">F-ATPase subunit b</shortName>
    </alternativeName>
</protein>
<comment type="function">
    <text evidence="11 13">F(1)F(0) ATP synthase produces ATP from ADP in the presence of a proton or sodium gradient. F-type ATPases consist of two structural domains, F(1) containing the extramembraneous catalytic core and F(0) containing the membrane proton channel, linked together by a central stalk and a peripheral stalk. During catalysis, ATP synthesis in the catalytic domain of F(1) is coupled via a rotary mechanism of the central stalk subunits to proton translocation.</text>
</comment>
<comment type="subcellular location">
    <subcellularLocation>
        <location evidence="13">Cell membrane</location>
        <topology evidence="13">Single-pass membrane protein</topology>
    </subcellularLocation>
    <subcellularLocation>
        <location evidence="12">Endomembrane system</location>
        <topology evidence="12">Single-pass membrane protein</topology>
    </subcellularLocation>
</comment>
<keyword evidence="3 13" id="KW-1003">Cell membrane</keyword>
<dbReference type="GO" id="GO:0046961">
    <property type="term" value="F:proton-transporting ATPase activity, rotational mechanism"/>
    <property type="evidence" value="ECO:0007669"/>
    <property type="project" value="TreeGrafter"/>
</dbReference>
<accession>A0A288QKS7</accession>
<dbReference type="OrthoDB" id="282095at2"/>
<proteinExistence type="inferred from homology"/>
<evidence type="ECO:0000256" key="4">
    <source>
        <dbReference type="ARBA" id="ARBA00022547"/>
    </source>
</evidence>
<comment type="function">
    <text evidence="13">Component of the F(0) channel, it forms part of the peripheral stalk, linking F(1) to F(0).</text>
</comment>
<dbReference type="InterPro" id="IPR050059">
    <property type="entry name" value="ATP_synthase_B_chain"/>
</dbReference>
<dbReference type="InterPro" id="IPR028987">
    <property type="entry name" value="ATP_synth_B-like_membr_sf"/>
</dbReference>
<sequence length="173" mass="18929">MLNEFLLVGASGGNQLALGNMLFVLLSFLVLLLLLKKVAWKPVTKMMQDRADKITRDLDSAEDAKVTAEKLAAERQAQLQSARGEATTIISDAKEAGAKQRDQIVTEANATAQALKERATVSIEQERTEAMNGVKNDVAEMSVMIAQKIIQKELKLEDQKALIDAYIEGLGEK</sequence>
<dbReference type="PANTHER" id="PTHR33445:SF1">
    <property type="entry name" value="ATP SYNTHASE SUBUNIT B"/>
    <property type="match status" value="1"/>
</dbReference>
<reference evidence="15 16" key="1">
    <citation type="submission" date="2018-07" db="EMBL/GenBank/DDBJ databases">
        <title>Genomic Encyclopedia of Type Strains, Phase III (KMG-III): the genomes of soil and plant-associated and newly described type strains.</title>
        <authorList>
            <person name="Whitman W."/>
        </authorList>
    </citation>
    <scope>NUCLEOTIDE SEQUENCE [LARGE SCALE GENOMIC DNA]</scope>
    <source>
        <strain evidence="15 16">CECT 7031</strain>
    </source>
</reference>
<evidence type="ECO:0000256" key="7">
    <source>
        <dbReference type="ARBA" id="ARBA00022989"/>
    </source>
</evidence>
<comment type="similarity">
    <text evidence="1 13 14">Belongs to the ATPase B chain family.</text>
</comment>
<dbReference type="Pfam" id="PF00430">
    <property type="entry name" value="ATP-synt_B"/>
    <property type="match status" value="1"/>
</dbReference>
<dbReference type="Proteomes" id="UP000254912">
    <property type="component" value="Unassembled WGS sequence"/>
</dbReference>
<dbReference type="Gene3D" id="6.10.250.1580">
    <property type="match status" value="1"/>
</dbReference>
<dbReference type="GO" id="GO:0005886">
    <property type="term" value="C:plasma membrane"/>
    <property type="evidence" value="ECO:0007669"/>
    <property type="project" value="UniProtKB-SubCell"/>
</dbReference>
<evidence type="ECO:0000313" key="16">
    <source>
        <dbReference type="Proteomes" id="UP000254912"/>
    </source>
</evidence>
<dbReference type="RefSeq" id="WP_070229388.1">
    <property type="nucleotide sequence ID" value="NZ_BJYO01000003.1"/>
</dbReference>
<keyword evidence="7 13" id="KW-1133">Transmembrane helix</keyword>
<keyword evidence="6 13" id="KW-0375">Hydrogen ion transport</keyword>
<evidence type="ECO:0000256" key="8">
    <source>
        <dbReference type="ARBA" id="ARBA00023065"/>
    </source>
</evidence>
<keyword evidence="8 13" id="KW-0406">Ion transport</keyword>
<evidence type="ECO:0000256" key="6">
    <source>
        <dbReference type="ARBA" id="ARBA00022781"/>
    </source>
</evidence>
<dbReference type="GO" id="GO:0046933">
    <property type="term" value="F:proton-transporting ATP synthase activity, rotational mechanism"/>
    <property type="evidence" value="ECO:0007669"/>
    <property type="project" value="UniProtKB-UniRule"/>
</dbReference>
<dbReference type="PANTHER" id="PTHR33445">
    <property type="entry name" value="ATP SYNTHASE SUBUNIT B', CHLOROPLASTIC"/>
    <property type="match status" value="1"/>
</dbReference>
<dbReference type="InterPro" id="IPR005864">
    <property type="entry name" value="ATP_synth_F0_bsu_bac"/>
</dbReference>
<evidence type="ECO:0000256" key="2">
    <source>
        <dbReference type="ARBA" id="ARBA00022448"/>
    </source>
</evidence>
<keyword evidence="10 13" id="KW-0066">ATP synthesis</keyword>
<evidence type="ECO:0000256" key="3">
    <source>
        <dbReference type="ARBA" id="ARBA00022475"/>
    </source>
</evidence>
<evidence type="ECO:0000256" key="12">
    <source>
        <dbReference type="ARBA" id="ARBA00037847"/>
    </source>
</evidence>
<dbReference type="GeneID" id="94545273"/>
<evidence type="ECO:0000256" key="5">
    <source>
        <dbReference type="ARBA" id="ARBA00022692"/>
    </source>
</evidence>
<dbReference type="AlphaFoldDB" id="A0A288QKS7"/>
<dbReference type="EMBL" id="QRAS01000002">
    <property type="protein sequence ID" value="RDL06610.1"/>
    <property type="molecule type" value="Genomic_DNA"/>
</dbReference>
<keyword evidence="9 13" id="KW-0472">Membrane</keyword>
<keyword evidence="4 13" id="KW-0138">CF(0)</keyword>
<dbReference type="InterPro" id="IPR002146">
    <property type="entry name" value="ATP_synth_b/b'su_bac/chlpt"/>
</dbReference>
<evidence type="ECO:0000256" key="11">
    <source>
        <dbReference type="ARBA" id="ARBA00025198"/>
    </source>
</evidence>
<evidence type="ECO:0000256" key="10">
    <source>
        <dbReference type="ARBA" id="ARBA00023310"/>
    </source>
</evidence>
<comment type="caution">
    <text evidence="15">The sequence shown here is derived from an EMBL/GenBank/DDBJ whole genome shotgun (WGS) entry which is preliminary data.</text>
</comment>
<evidence type="ECO:0000313" key="15">
    <source>
        <dbReference type="EMBL" id="RDL06610.1"/>
    </source>
</evidence>
<dbReference type="GO" id="GO:0012505">
    <property type="term" value="C:endomembrane system"/>
    <property type="evidence" value="ECO:0007669"/>
    <property type="project" value="UniProtKB-SubCell"/>
</dbReference>
<dbReference type="CDD" id="cd06503">
    <property type="entry name" value="ATP-synt_Fo_b"/>
    <property type="match status" value="1"/>
</dbReference>
<keyword evidence="16" id="KW-1185">Reference proteome</keyword>
<gene>
    <name evidence="13" type="primary">atpF</name>
    <name evidence="15" type="ORF">DFP99_0992</name>
</gene>
<dbReference type="KEGG" id="wso:WSWS_00060"/>
<evidence type="ECO:0000256" key="1">
    <source>
        <dbReference type="ARBA" id="ARBA00005513"/>
    </source>
</evidence>
<keyword evidence="5 13" id="KW-0812">Transmembrane</keyword>